<name>A0A1G2EP91_9BACT</name>
<dbReference type="GO" id="GO:0008664">
    <property type="term" value="F:RNA 2',3'-cyclic 3'-phosphodiesterase activity"/>
    <property type="evidence" value="ECO:0007669"/>
    <property type="project" value="UniProtKB-EC"/>
</dbReference>
<comment type="similarity">
    <text evidence="2">Belongs to the 2H phosphoesterase superfamily. ThpR family.</text>
</comment>
<dbReference type="SUPFAM" id="SSF55144">
    <property type="entry name" value="LigT-like"/>
    <property type="match status" value="1"/>
</dbReference>
<comment type="catalytic activity">
    <reaction evidence="2">
        <text>a 3'-end 2',3'-cyclophospho-ribonucleotide-RNA + H2O = a 3'-end 2'-phospho-ribonucleotide-RNA + H(+)</text>
        <dbReference type="Rhea" id="RHEA:11828"/>
        <dbReference type="Rhea" id="RHEA-COMP:10464"/>
        <dbReference type="Rhea" id="RHEA-COMP:17353"/>
        <dbReference type="ChEBI" id="CHEBI:15377"/>
        <dbReference type="ChEBI" id="CHEBI:15378"/>
        <dbReference type="ChEBI" id="CHEBI:83064"/>
        <dbReference type="ChEBI" id="CHEBI:173113"/>
        <dbReference type="EC" id="3.1.4.58"/>
    </reaction>
</comment>
<protein>
    <recommendedName>
        <fullName evidence="2">RNA 2',3'-cyclic phosphodiesterase</fullName>
        <shortName evidence="2">RNA 2',3'-CPDase</shortName>
        <ecNumber evidence="2">3.1.4.58</ecNumber>
    </recommendedName>
</protein>
<reference evidence="4 5" key="1">
    <citation type="journal article" date="2016" name="Nat. Commun.">
        <title>Thousands of microbial genomes shed light on interconnected biogeochemical processes in an aquifer system.</title>
        <authorList>
            <person name="Anantharaman K."/>
            <person name="Brown C.T."/>
            <person name="Hug L.A."/>
            <person name="Sharon I."/>
            <person name="Castelle C.J."/>
            <person name="Probst A.J."/>
            <person name="Thomas B.C."/>
            <person name="Singh A."/>
            <person name="Wilkins M.J."/>
            <person name="Karaoz U."/>
            <person name="Brodie E.L."/>
            <person name="Williams K.H."/>
            <person name="Hubbard S.S."/>
            <person name="Banfield J.F."/>
        </authorList>
    </citation>
    <scope>NUCLEOTIDE SEQUENCE [LARGE SCALE GENOMIC DNA]</scope>
</reference>
<dbReference type="InterPro" id="IPR009097">
    <property type="entry name" value="Cyclic_Pdiesterase"/>
</dbReference>
<feature type="active site" description="Proton donor" evidence="2">
    <location>
        <position position="39"/>
    </location>
</feature>
<keyword evidence="1 2" id="KW-0378">Hydrolase</keyword>
<dbReference type="GO" id="GO:0004113">
    <property type="term" value="F:2',3'-cyclic-nucleotide 3'-phosphodiesterase activity"/>
    <property type="evidence" value="ECO:0007669"/>
    <property type="project" value="InterPro"/>
</dbReference>
<dbReference type="HAMAP" id="MF_01940">
    <property type="entry name" value="RNA_CPDase"/>
    <property type="match status" value="1"/>
</dbReference>
<dbReference type="Proteomes" id="UP000177740">
    <property type="component" value="Unassembled WGS sequence"/>
</dbReference>
<feature type="short sequence motif" description="HXTX 1" evidence="2">
    <location>
        <begin position="39"/>
        <end position="42"/>
    </location>
</feature>
<evidence type="ECO:0000259" key="3">
    <source>
        <dbReference type="Pfam" id="PF02834"/>
    </source>
</evidence>
<evidence type="ECO:0000313" key="4">
    <source>
        <dbReference type="EMBL" id="OGZ27615.1"/>
    </source>
</evidence>
<dbReference type="EC" id="3.1.4.58" evidence="2"/>
<dbReference type="NCBIfam" id="TIGR02258">
    <property type="entry name" value="2_5_ligase"/>
    <property type="match status" value="1"/>
</dbReference>
<evidence type="ECO:0000256" key="2">
    <source>
        <dbReference type="HAMAP-Rule" id="MF_01940"/>
    </source>
</evidence>
<dbReference type="InterPro" id="IPR004175">
    <property type="entry name" value="RNA_CPDase"/>
</dbReference>
<feature type="active site" description="Proton acceptor" evidence="2">
    <location>
        <position position="97"/>
    </location>
</feature>
<accession>A0A1G2EP91</accession>
<dbReference type="Gene3D" id="3.90.1140.10">
    <property type="entry name" value="Cyclic phosphodiesterase"/>
    <property type="match status" value="2"/>
</dbReference>
<dbReference type="InterPro" id="IPR014051">
    <property type="entry name" value="Phosphoesterase_HXTX"/>
</dbReference>
<sequence>MHRIFIAINLPEEIKEELSKIQDKFDFDWARRTKKENLHITLEFVGSVSDKELENIFKKAEDFAKKTKAFEVILGKVGYFPDNLLPKYIFATGGKYHITLARIRQWQWKRIESDDRPEIEQNIDLKLKANSIEVMESFLKRGGPEYRILESYPLL</sequence>
<dbReference type="EMBL" id="MHMM01000005">
    <property type="protein sequence ID" value="OGZ27615.1"/>
    <property type="molecule type" value="Genomic_DNA"/>
</dbReference>
<keyword evidence="4" id="KW-0436">Ligase</keyword>
<gene>
    <name evidence="4" type="ORF">A2365_01985</name>
</gene>
<feature type="short sequence motif" description="HXTX 2" evidence="2">
    <location>
        <begin position="97"/>
        <end position="100"/>
    </location>
</feature>
<comment type="caution">
    <text evidence="4">The sequence shown here is derived from an EMBL/GenBank/DDBJ whole genome shotgun (WGS) entry which is preliminary data.</text>
</comment>
<dbReference type="STRING" id="1801677.A2365_01985"/>
<evidence type="ECO:0000313" key="5">
    <source>
        <dbReference type="Proteomes" id="UP000177740"/>
    </source>
</evidence>
<proteinExistence type="inferred from homology"/>
<dbReference type="Pfam" id="PF02834">
    <property type="entry name" value="LigT_PEase"/>
    <property type="match status" value="1"/>
</dbReference>
<dbReference type="PANTHER" id="PTHR35561:SF1">
    <property type="entry name" value="RNA 2',3'-CYCLIC PHOSPHODIESTERASE"/>
    <property type="match status" value="1"/>
</dbReference>
<dbReference type="GO" id="GO:0016874">
    <property type="term" value="F:ligase activity"/>
    <property type="evidence" value="ECO:0007669"/>
    <property type="project" value="UniProtKB-KW"/>
</dbReference>
<comment type="function">
    <text evidence="2">Hydrolyzes RNA 2',3'-cyclic phosphodiester to an RNA 2'-phosphomonoester.</text>
</comment>
<feature type="domain" description="Phosphoesterase HXTX" evidence="3">
    <location>
        <begin position="9"/>
        <end position="86"/>
    </location>
</feature>
<organism evidence="4 5">
    <name type="scientific">Candidatus Nealsonbacteria bacterium RIFOXYB1_FULL_40_15</name>
    <dbReference type="NCBI Taxonomy" id="1801677"/>
    <lineage>
        <taxon>Bacteria</taxon>
        <taxon>Candidatus Nealsoniibacteriota</taxon>
    </lineage>
</organism>
<dbReference type="PANTHER" id="PTHR35561">
    <property type="entry name" value="RNA 2',3'-CYCLIC PHOSPHODIESTERASE"/>
    <property type="match status" value="1"/>
</dbReference>
<evidence type="ECO:0000256" key="1">
    <source>
        <dbReference type="ARBA" id="ARBA00022801"/>
    </source>
</evidence>
<dbReference type="AlphaFoldDB" id="A0A1G2EP91"/>